<evidence type="ECO:0000313" key="2">
    <source>
        <dbReference type="Proteomes" id="UP000801492"/>
    </source>
</evidence>
<organism evidence="1 2">
    <name type="scientific">Ignelater luminosus</name>
    <name type="common">Cucubano</name>
    <name type="synonym">Pyrophorus luminosus</name>
    <dbReference type="NCBI Taxonomy" id="2038154"/>
    <lineage>
        <taxon>Eukaryota</taxon>
        <taxon>Metazoa</taxon>
        <taxon>Ecdysozoa</taxon>
        <taxon>Arthropoda</taxon>
        <taxon>Hexapoda</taxon>
        <taxon>Insecta</taxon>
        <taxon>Pterygota</taxon>
        <taxon>Neoptera</taxon>
        <taxon>Endopterygota</taxon>
        <taxon>Coleoptera</taxon>
        <taxon>Polyphaga</taxon>
        <taxon>Elateriformia</taxon>
        <taxon>Elateroidea</taxon>
        <taxon>Elateridae</taxon>
        <taxon>Agrypninae</taxon>
        <taxon>Pyrophorini</taxon>
        <taxon>Ignelater</taxon>
    </lineage>
</organism>
<dbReference type="InterPro" id="IPR029044">
    <property type="entry name" value="Nucleotide-diphossugar_trans"/>
</dbReference>
<keyword evidence="2" id="KW-1185">Reference proteome</keyword>
<protein>
    <submittedName>
        <fullName evidence="1">Uncharacterized protein</fullName>
    </submittedName>
</protein>
<gene>
    <name evidence="1" type="ORF">ILUMI_13099</name>
</gene>
<evidence type="ECO:0000313" key="1">
    <source>
        <dbReference type="EMBL" id="KAF2893073.1"/>
    </source>
</evidence>
<dbReference type="AlphaFoldDB" id="A0A8K0CYD8"/>
<dbReference type="PROSITE" id="PS50231">
    <property type="entry name" value="RICIN_B_LECTIN"/>
    <property type="match status" value="1"/>
</dbReference>
<name>A0A8K0CYD8_IGNLU</name>
<proteinExistence type="predicted"/>
<dbReference type="Proteomes" id="UP000801492">
    <property type="component" value="Unassembled WGS sequence"/>
</dbReference>
<accession>A0A8K0CYD8</accession>
<comment type="caution">
    <text evidence="1">The sequence shown here is derived from an EMBL/GenBank/DDBJ whole genome shotgun (WGS) entry which is preliminary data.</text>
</comment>
<dbReference type="OrthoDB" id="429263at2759"/>
<dbReference type="EMBL" id="VTPC01008269">
    <property type="protein sequence ID" value="KAF2893073.1"/>
    <property type="molecule type" value="Genomic_DNA"/>
</dbReference>
<sequence length="346" mass="39978">MSETYFPELLLSFVRLERKPILHGGVWDGSLERSYTTVRIQNLLWSLCLKQLKRQQTAYCIDEEIIGANFGTRCHLKEYLHHRVMNVWHSRWDRSAKGRTIYLFFPVVPLQLSQLRLDFHMIQLWTGHGTFGAYLLMVGKDADGFCLSCSGVVHAPGYGIYDCSRYVNARSAFRNGNRPWPIPPDVLHWNAENRALRLKEGVTMAQYSDDSGQGPGVPLALQSFESTDGRLTWNYFDESAYISRGGLRAGEDPYIRNRFNQEASDSLPSNRDIPDTRNAMFRHLLVIITVRRFYHRNVGYYEFEPHGLESTRSFGSDKIALTLIRNLKLTVLRLLTDFLVELEFIE</sequence>
<reference evidence="1" key="1">
    <citation type="submission" date="2019-08" db="EMBL/GenBank/DDBJ databases">
        <title>The genome of the North American firefly Photinus pyralis.</title>
        <authorList>
            <consortium name="Photinus pyralis genome working group"/>
            <person name="Fallon T.R."/>
            <person name="Sander Lower S.E."/>
            <person name="Weng J.-K."/>
        </authorList>
    </citation>
    <scope>NUCLEOTIDE SEQUENCE</scope>
    <source>
        <strain evidence="1">TRF0915ILg1</strain>
        <tissue evidence="1">Whole body</tissue>
    </source>
</reference>
<dbReference type="Gene3D" id="3.90.550.10">
    <property type="entry name" value="Spore Coat Polysaccharide Biosynthesis Protein SpsA, Chain A"/>
    <property type="match status" value="1"/>
</dbReference>